<dbReference type="AlphaFoldDB" id="A0A0V1JJT2"/>
<keyword evidence="3" id="KW-1185">Reference proteome</keyword>
<name>A0A0V1JJT2_TRIPS</name>
<accession>A0A0V1JJT2</accession>
<gene>
    <name evidence="2" type="ORF">T4B_12469</name>
</gene>
<evidence type="ECO:0000313" key="3">
    <source>
        <dbReference type="Proteomes" id="UP000054805"/>
    </source>
</evidence>
<keyword evidence="1" id="KW-0472">Membrane</keyword>
<keyword evidence="1" id="KW-1133">Transmembrane helix</keyword>
<dbReference type="EMBL" id="JYDS01000002">
    <property type="protein sequence ID" value="KRZ34837.1"/>
    <property type="molecule type" value="Genomic_DNA"/>
</dbReference>
<protein>
    <submittedName>
        <fullName evidence="2">Uncharacterized protein</fullName>
    </submittedName>
</protein>
<reference evidence="2 3" key="1">
    <citation type="submission" date="2015-01" db="EMBL/GenBank/DDBJ databases">
        <title>Evolution of Trichinella species and genotypes.</title>
        <authorList>
            <person name="Korhonen P.K."/>
            <person name="Edoardo P."/>
            <person name="Giuseppe L.R."/>
            <person name="Gasser R.B."/>
        </authorList>
    </citation>
    <scope>NUCLEOTIDE SEQUENCE [LARGE SCALE GENOMIC DNA]</scope>
    <source>
        <strain evidence="2">ISS588</strain>
    </source>
</reference>
<keyword evidence="1" id="KW-0812">Transmembrane</keyword>
<evidence type="ECO:0000313" key="2">
    <source>
        <dbReference type="EMBL" id="KRZ34837.1"/>
    </source>
</evidence>
<evidence type="ECO:0000256" key="1">
    <source>
        <dbReference type="SAM" id="Phobius"/>
    </source>
</evidence>
<proteinExistence type="predicted"/>
<dbReference type="Proteomes" id="UP000054805">
    <property type="component" value="Unassembled WGS sequence"/>
</dbReference>
<feature type="transmembrane region" description="Helical" evidence="1">
    <location>
        <begin position="12"/>
        <end position="32"/>
    </location>
</feature>
<comment type="caution">
    <text evidence="2">The sequence shown here is derived from an EMBL/GenBank/DDBJ whole genome shotgun (WGS) entry which is preliminary data.</text>
</comment>
<sequence length="100" mass="11236">MPTPGVYVTPFGAASLAVAYGSFSGPLHVLVVKRQHCSLLGRNWFEPLDIPLMGMHKQSTHPGYCERTTSGSQYRRISTIDPGEHRMRAILFAYLRNWMA</sequence>
<organism evidence="2 3">
    <name type="scientific">Trichinella pseudospiralis</name>
    <name type="common">Parasitic roundworm</name>
    <dbReference type="NCBI Taxonomy" id="6337"/>
    <lineage>
        <taxon>Eukaryota</taxon>
        <taxon>Metazoa</taxon>
        <taxon>Ecdysozoa</taxon>
        <taxon>Nematoda</taxon>
        <taxon>Enoplea</taxon>
        <taxon>Dorylaimia</taxon>
        <taxon>Trichinellida</taxon>
        <taxon>Trichinellidae</taxon>
        <taxon>Trichinella</taxon>
    </lineage>
</organism>